<reference evidence="20 21" key="1">
    <citation type="journal article" date="2011" name="J. Bacteriol.">
        <title>Genome sequence of the verrucomicrobium Opitutus terrae PB90-1, an abundant inhabitant of rice paddy soil ecosystems.</title>
        <authorList>
            <person name="van Passel M.W."/>
            <person name="Kant R."/>
            <person name="Palva A."/>
            <person name="Copeland A."/>
            <person name="Lucas S."/>
            <person name="Lapidus A."/>
            <person name="Glavina del Rio T."/>
            <person name="Pitluck S."/>
            <person name="Goltsman E."/>
            <person name="Clum A."/>
            <person name="Sun H."/>
            <person name="Schmutz J."/>
            <person name="Larimer F.W."/>
            <person name="Land M.L."/>
            <person name="Hauser L."/>
            <person name="Kyrpides N."/>
            <person name="Mikhailova N."/>
            <person name="Richardson P.P."/>
            <person name="Janssen P.H."/>
            <person name="de Vos W.M."/>
            <person name="Smidt H."/>
        </authorList>
    </citation>
    <scope>NUCLEOTIDE SEQUENCE [LARGE SCALE GENOMIC DNA]</scope>
    <source>
        <strain evidence="21">DSM 11246 / JCM 15787 / PB90-1</strain>
    </source>
</reference>
<accession>B1ZPK4</accession>
<dbReference type="Pfam" id="PF07730">
    <property type="entry name" value="HisKA_3"/>
    <property type="match status" value="1"/>
</dbReference>
<evidence type="ECO:0000256" key="3">
    <source>
        <dbReference type="ARBA" id="ARBA00004496"/>
    </source>
</evidence>
<evidence type="ECO:0000256" key="9">
    <source>
        <dbReference type="ARBA" id="ARBA00022679"/>
    </source>
</evidence>
<evidence type="ECO:0000256" key="18">
    <source>
        <dbReference type="ARBA" id="ARBA00030800"/>
    </source>
</evidence>
<dbReference type="Proteomes" id="UP000007013">
    <property type="component" value="Chromosome"/>
</dbReference>
<proteinExistence type="predicted"/>
<dbReference type="GO" id="GO:0051539">
    <property type="term" value="F:4 iron, 4 sulfur cluster binding"/>
    <property type="evidence" value="ECO:0007669"/>
    <property type="project" value="UniProtKB-KW"/>
</dbReference>
<evidence type="ECO:0000256" key="10">
    <source>
        <dbReference type="ARBA" id="ARBA00022723"/>
    </source>
</evidence>
<dbReference type="CDD" id="cd16917">
    <property type="entry name" value="HATPase_UhpB-NarQ-NarX-like"/>
    <property type="match status" value="1"/>
</dbReference>
<dbReference type="PRINTS" id="PR00344">
    <property type="entry name" value="BCTRLSENSOR"/>
</dbReference>
<name>B1ZPK4_OPITP</name>
<comment type="catalytic activity">
    <reaction evidence="1">
        <text>ATP + protein L-histidine = ADP + protein N-phospho-L-histidine.</text>
        <dbReference type="EC" id="2.7.13.3"/>
    </reaction>
</comment>
<dbReference type="GO" id="GO:0016020">
    <property type="term" value="C:membrane"/>
    <property type="evidence" value="ECO:0007669"/>
    <property type="project" value="InterPro"/>
</dbReference>
<evidence type="ECO:0000256" key="12">
    <source>
        <dbReference type="ARBA" id="ARBA00022777"/>
    </source>
</evidence>
<dbReference type="SMART" id="SM00387">
    <property type="entry name" value="HATPase_c"/>
    <property type="match status" value="1"/>
</dbReference>
<protein>
    <recommendedName>
        <fullName evidence="5">Oxygen sensor histidine kinase NreB</fullName>
        <ecNumber evidence="4">2.7.13.3</ecNumber>
    </recommendedName>
    <alternativeName>
        <fullName evidence="18">Nitrogen regulation protein B</fullName>
    </alternativeName>
</protein>
<evidence type="ECO:0000256" key="16">
    <source>
        <dbReference type="ARBA" id="ARBA00023014"/>
    </source>
</evidence>
<keyword evidence="15" id="KW-0902">Two-component regulatory system</keyword>
<evidence type="ECO:0000256" key="13">
    <source>
        <dbReference type="ARBA" id="ARBA00022840"/>
    </source>
</evidence>
<dbReference type="eggNOG" id="COG4585">
    <property type="taxonomic scope" value="Bacteria"/>
</dbReference>
<dbReference type="KEGG" id="ote:Oter_1238"/>
<dbReference type="InterPro" id="IPR050482">
    <property type="entry name" value="Sensor_HK_TwoCompSys"/>
</dbReference>
<organism evidence="20 21">
    <name type="scientific">Opitutus terrae (strain DSM 11246 / JCM 15787 / PB90-1)</name>
    <dbReference type="NCBI Taxonomy" id="452637"/>
    <lineage>
        <taxon>Bacteria</taxon>
        <taxon>Pseudomonadati</taxon>
        <taxon>Verrucomicrobiota</taxon>
        <taxon>Opitutia</taxon>
        <taxon>Opitutales</taxon>
        <taxon>Opitutaceae</taxon>
        <taxon>Opitutus</taxon>
    </lineage>
</organism>
<dbReference type="AlphaFoldDB" id="B1ZPK4"/>
<dbReference type="RefSeq" id="WP_012374061.1">
    <property type="nucleotide sequence ID" value="NC_010571.1"/>
</dbReference>
<dbReference type="InterPro" id="IPR011712">
    <property type="entry name" value="Sig_transdc_His_kin_sub3_dim/P"/>
</dbReference>
<evidence type="ECO:0000256" key="15">
    <source>
        <dbReference type="ARBA" id="ARBA00023012"/>
    </source>
</evidence>
<dbReference type="InterPro" id="IPR003594">
    <property type="entry name" value="HATPase_dom"/>
</dbReference>
<evidence type="ECO:0000256" key="5">
    <source>
        <dbReference type="ARBA" id="ARBA00017322"/>
    </source>
</evidence>
<evidence type="ECO:0000256" key="14">
    <source>
        <dbReference type="ARBA" id="ARBA00023004"/>
    </source>
</evidence>
<comment type="function">
    <text evidence="17">Member of the two-component regulatory system NreB/NreC involved in the control of dissimilatory nitrate/nitrite reduction in response to oxygen. NreB functions as a direct oxygen sensor histidine kinase which is autophosphorylated, in the absence of oxygen, probably at the conserved histidine residue, and transfers its phosphate group probably to a conserved aspartate residue of NreC. NreB/NreC activates the expression of the nitrate (narGHJI) and nitrite (nir) reductase operons, as well as the putative nitrate transporter gene narT.</text>
</comment>
<dbReference type="GO" id="GO:0000155">
    <property type="term" value="F:phosphorelay sensor kinase activity"/>
    <property type="evidence" value="ECO:0007669"/>
    <property type="project" value="InterPro"/>
</dbReference>
<dbReference type="STRING" id="452637.Oter_1238"/>
<keyword evidence="10" id="KW-0479">Metal-binding</keyword>
<dbReference type="PANTHER" id="PTHR24421">
    <property type="entry name" value="NITRATE/NITRITE SENSOR PROTEIN NARX-RELATED"/>
    <property type="match status" value="1"/>
</dbReference>
<evidence type="ECO:0000256" key="11">
    <source>
        <dbReference type="ARBA" id="ARBA00022741"/>
    </source>
</evidence>
<dbReference type="EC" id="2.7.13.3" evidence="4"/>
<keyword evidence="21" id="KW-1185">Reference proteome</keyword>
<dbReference type="GO" id="GO:0046872">
    <property type="term" value="F:metal ion binding"/>
    <property type="evidence" value="ECO:0007669"/>
    <property type="project" value="UniProtKB-KW"/>
</dbReference>
<evidence type="ECO:0000256" key="2">
    <source>
        <dbReference type="ARBA" id="ARBA00001966"/>
    </source>
</evidence>
<dbReference type="GO" id="GO:0005737">
    <property type="term" value="C:cytoplasm"/>
    <property type="evidence" value="ECO:0007669"/>
    <property type="project" value="UniProtKB-SubCell"/>
</dbReference>
<sequence length="377" mass="41704">MNTQKTRKLSRYLAALRSHLRRRHARRGRPTPGIGREFASAGLKALDLARMHEASLMALAATHDFGDSRNGLMKRAGNFFADALLPIMDQHRGTGASFQRLQQRAETLRLHAAALAEGNRQLNREVKRRKAGEAAVEKAKEHYRCLFLESEVMQKKLQRLTRQILSAQEDERREISRELHGEVVQTLVGINVQLATLGKAASLGIRGLKAKIDLTQRLVARSVNAVHQFARELRPAVLDDLGLIPALHASMKTMAARRNLKVRLTASAAVEALDAPLRTVLYRVAQEALTNVTRHARARHVDLTIVEVAGGIRLDVHDDGKGFAVQKTLSSRANRRLGLLGMRERVEMVGGTLTIESSPGRGTTVRAEVPFNPKEGA</sequence>
<dbReference type="GO" id="GO:0005524">
    <property type="term" value="F:ATP binding"/>
    <property type="evidence" value="ECO:0007669"/>
    <property type="project" value="UniProtKB-KW"/>
</dbReference>
<evidence type="ECO:0000313" key="21">
    <source>
        <dbReference type="Proteomes" id="UP000007013"/>
    </source>
</evidence>
<dbReference type="Gene3D" id="1.20.5.1930">
    <property type="match status" value="1"/>
</dbReference>
<keyword evidence="7" id="KW-0963">Cytoplasm</keyword>
<comment type="cofactor">
    <cofactor evidence="2">
        <name>[4Fe-4S] cluster</name>
        <dbReference type="ChEBI" id="CHEBI:49883"/>
    </cofactor>
</comment>
<dbReference type="EMBL" id="CP001032">
    <property type="protein sequence ID" value="ACB74523.1"/>
    <property type="molecule type" value="Genomic_DNA"/>
</dbReference>
<dbReference type="InterPro" id="IPR005467">
    <property type="entry name" value="His_kinase_dom"/>
</dbReference>
<feature type="domain" description="Histidine kinase" evidence="19">
    <location>
        <begin position="281"/>
        <end position="373"/>
    </location>
</feature>
<dbReference type="HOGENOM" id="CLU_733283_0_0_0"/>
<keyword evidence="6" id="KW-0004">4Fe-4S</keyword>
<dbReference type="SUPFAM" id="SSF55874">
    <property type="entry name" value="ATPase domain of HSP90 chaperone/DNA topoisomerase II/histidine kinase"/>
    <property type="match status" value="1"/>
</dbReference>
<keyword evidence="12 20" id="KW-0418">Kinase</keyword>
<gene>
    <name evidence="20" type="ordered locus">Oter_1238</name>
</gene>
<keyword evidence="14" id="KW-0408">Iron</keyword>
<dbReference type="OrthoDB" id="9781904at2"/>
<dbReference type="Gene3D" id="3.30.565.10">
    <property type="entry name" value="Histidine kinase-like ATPase, C-terminal domain"/>
    <property type="match status" value="1"/>
</dbReference>
<evidence type="ECO:0000256" key="7">
    <source>
        <dbReference type="ARBA" id="ARBA00022490"/>
    </source>
</evidence>
<keyword evidence="16" id="KW-0411">Iron-sulfur</keyword>
<dbReference type="Pfam" id="PF02518">
    <property type="entry name" value="HATPase_c"/>
    <property type="match status" value="1"/>
</dbReference>
<dbReference type="InterPro" id="IPR004358">
    <property type="entry name" value="Sig_transdc_His_kin-like_C"/>
</dbReference>
<evidence type="ECO:0000256" key="1">
    <source>
        <dbReference type="ARBA" id="ARBA00000085"/>
    </source>
</evidence>
<evidence type="ECO:0000256" key="17">
    <source>
        <dbReference type="ARBA" id="ARBA00024827"/>
    </source>
</evidence>
<evidence type="ECO:0000259" key="19">
    <source>
        <dbReference type="PROSITE" id="PS50109"/>
    </source>
</evidence>
<dbReference type="PANTHER" id="PTHR24421:SF10">
    <property type="entry name" value="NITRATE_NITRITE SENSOR PROTEIN NARQ"/>
    <property type="match status" value="1"/>
</dbReference>
<keyword evidence="11" id="KW-0547">Nucleotide-binding</keyword>
<evidence type="ECO:0000256" key="8">
    <source>
        <dbReference type="ARBA" id="ARBA00022553"/>
    </source>
</evidence>
<dbReference type="InterPro" id="IPR036890">
    <property type="entry name" value="HATPase_C_sf"/>
</dbReference>
<evidence type="ECO:0000256" key="4">
    <source>
        <dbReference type="ARBA" id="ARBA00012438"/>
    </source>
</evidence>
<keyword evidence="8" id="KW-0597">Phosphoprotein</keyword>
<evidence type="ECO:0000256" key="6">
    <source>
        <dbReference type="ARBA" id="ARBA00022485"/>
    </source>
</evidence>
<comment type="subcellular location">
    <subcellularLocation>
        <location evidence="3">Cytoplasm</location>
    </subcellularLocation>
</comment>
<evidence type="ECO:0000313" key="20">
    <source>
        <dbReference type="EMBL" id="ACB74523.1"/>
    </source>
</evidence>
<dbReference type="PROSITE" id="PS50109">
    <property type="entry name" value="HIS_KIN"/>
    <property type="match status" value="1"/>
</dbReference>
<dbReference type="GO" id="GO:0046983">
    <property type="term" value="F:protein dimerization activity"/>
    <property type="evidence" value="ECO:0007669"/>
    <property type="project" value="InterPro"/>
</dbReference>
<keyword evidence="9" id="KW-0808">Transferase</keyword>
<keyword evidence="13" id="KW-0067">ATP-binding</keyword>